<accession>A0A8J6YLX3</accession>
<dbReference type="InterPro" id="IPR023576">
    <property type="entry name" value="UbiE/COQ5_MeTrFase_CS"/>
</dbReference>
<dbReference type="PROSITE" id="PS01184">
    <property type="entry name" value="UBIE_2"/>
    <property type="match status" value="1"/>
</dbReference>
<comment type="catalytic activity">
    <reaction evidence="6">
        <text>a 2-methoxy-6-(all-trans-polyprenyl)benzene-1,4-diol + S-adenosyl-L-methionine = a 5-methoxy-2-methyl-3-(all-trans-polyprenyl)benzene-1,4-diol + S-adenosyl-L-homocysteine + H(+)</text>
        <dbReference type="Rhea" id="RHEA:28286"/>
        <dbReference type="Rhea" id="RHEA-COMP:10858"/>
        <dbReference type="Rhea" id="RHEA-COMP:10859"/>
        <dbReference type="ChEBI" id="CHEBI:15378"/>
        <dbReference type="ChEBI" id="CHEBI:57856"/>
        <dbReference type="ChEBI" id="CHEBI:59789"/>
        <dbReference type="ChEBI" id="CHEBI:84166"/>
        <dbReference type="ChEBI" id="CHEBI:84167"/>
        <dbReference type="EC" id="2.1.1.201"/>
    </reaction>
</comment>
<keyword evidence="1 6" id="KW-0474">Menaquinone biosynthesis</keyword>
<proteinExistence type="inferred from homology"/>
<organism evidence="7 8">
    <name type="scientific">Phaeovibrio sulfidiphilus</name>
    <dbReference type="NCBI Taxonomy" id="1220600"/>
    <lineage>
        <taxon>Bacteria</taxon>
        <taxon>Pseudomonadati</taxon>
        <taxon>Pseudomonadota</taxon>
        <taxon>Alphaproteobacteria</taxon>
        <taxon>Rhodospirillales</taxon>
        <taxon>Rhodospirillaceae</taxon>
        <taxon>Phaeovibrio</taxon>
    </lineage>
</organism>
<comment type="similarity">
    <text evidence="6">Belongs to the class I-like SAM-binding methyltransferase superfamily. MenG/UbiE family.</text>
</comment>
<dbReference type="UniPathway" id="UPA00079">
    <property type="reaction ID" value="UER00169"/>
</dbReference>
<dbReference type="GO" id="GO:0008425">
    <property type="term" value="F:2-methoxy-6-polyprenyl-1,4-benzoquinol methyltransferase activity"/>
    <property type="evidence" value="ECO:0007669"/>
    <property type="project" value="UniProtKB-UniRule"/>
</dbReference>
<keyword evidence="2 6" id="KW-0489">Methyltransferase</keyword>
<comment type="caution">
    <text evidence="7">The sequence shown here is derived from an EMBL/GenBank/DDBJ whole genome shotgun (WGS) entry which is preliminary data.</text>
</comment>
<name>A0A8J6YLX3_9PROT</name>
<dbReference type="EC" id="2.1.1.201" evidence="6"/>
<dbReference type="HAMAP" id="MF_01813">
    <property type="entry name" value="MenG_UbiE_methyltr"/>
    <property type="match status" value="1"/>
</dbReference>
<evidence type="ECO:0000256" key="5">
    <source>
        <dbReference type="ARBA" id="ARBA00022691"/>
    </source>
</evidence>
<dbReference type="UniPathway" id="UPA00232"/>
<comment type="catalytic activity">
    <reaction evidence="6">
        <text>a 2-demethylmenaquinol + S-adenosyl-L-methionine = a menaquinol + S-adenosyl-L-homocysteine + H(+)</text>
        <dbReference type="Rhea" id="RHEA:42640"/>
        <dbReference type="Rhea" id="RHEA-COMP:9539"/>
        <dbReference type="Rhea" id="RHEA-COMP:9563"/>
        <dbReference type="ChEBI" id="CHEBI:15378"/>
        <dbReference type="ChEBI" id="CHEBI:18151"/>
        <dbReference type="ChEBI" id="CHEBI:55437"/>
        <dbReference type="ChEBI" id="CHEBI:57856"/>
        <dbReference type="ChEBI" id="CHEBI:59789"/>
        <dbReference type="EC" id="2.1.1.163"/>
    </reaction>
</comment>
<evidence type="ECO:0000313" key="8">
    <source>
        <dbReference type="Proteomes" id="UP000631034"/>
    </source>
</evidence>
<protein>
    <recommendedName>
        <fullName evidence="6">Ubiquinone/menaquinone biosynthesis C-methyltransferase UbiE</fullName>
        <ecNumber evidence="6">2.1.1.163</ecNumber>
        <ecNumber evidence="6">2.1.1.201</ecNumber>
    </recommendedName>
    <alternativeName>
        <fullName evidence="6">2-methoxy-6-polyprenyl-1,4-benzoquinol methylase</fullName>
    </alternativeName>
    <alternativeName>
        <fullName evidence="6">Demethylmenaquinone methyltransferase</fullName>
    </alternativeName>
</protein>
<feature type="binding site" evidence="6">
    <location>
        <position position="67"/>
    </location>
    <ligand>
        <name>S-adenosyl-L-methionine</name>
        <dbReference type="ChEBI" id="CHEBI:59789"/>
    </ligand>
</feature>
<evidence type="ECO:0000256" key="6">
    <source>
        <dbReference type="HAMAP-Rule" id="MF_01813"/>
    </source>
</evidence>
<dbReference type="PROSITE" id="PS51608">
    <property type="entry name" value="SAM_MT_UBIE"/>
    <property type="match status" value="1"/>
</dbReference>
<evidence type="ECO:0000256" key="3">
    <source>
        <dbReference type="ARBA" id="ARBA00022679"/>
    </source>
</evidence>
<reference evidence="7" key="1">
    <citation type="submission" date="2020-10" db="EMBL/GenBank/DDBJ databases">
        <title>Genome sequence of the unusual species of purple photosynthetic bacteria, Phaeovibrio sulfidiphilus DSM 23193, type strain.</title>
        <authorList>
            <person name="Kyndt J.A."/>
            <person name="Meyer T.E."/>
        </authorList>
    </citation>
    <scope>NUCLEOTIDE SEQUENCE</scope>
    <source>
        <strain evidence="7">DSM 23193</strain>
    </source>
</reference>
<dbReference type="SUPFAM" id="SSF53335">
    <property type="entry name" value="S-adenosyl-L-methionine-dependent methyltransferases"/>
    <property type="match status" value="1"/>
</dbReference>
<dbReference type="InterPro" id="IPR004033">
    <property type="entry name" value="UbiE/COQ5_MeTrFase"/>
</dbReference>
<feature type="binding site" evidence="6">
    <location>
        <position position="49"/>
    </location>
    <ligand>
        <name>S-adenosyl-L-methionine</name>
        <dbReference type="ChEBI" id="CHEBI:59789"/>
    </ligand>
</feature>
<dbReference type="EMBL" id="JACZHT010000001">
    <property type="protein sequence ID" value="MBE1236219.1"/>
    <property type="molecule type" value="Genomic_DNA"/>
</dbReference>
<dbReference type="PANTHER" id="PTHR43591:SF24">
    <property type="entry name" value="2-METHOXY-6-POLYPRENYL-1,4-BENZOQUINOL METHYLASE, MITOCHONDRIAL"/>
    <property type="match status" value="1"/>
</dbReference>
<evidence type="ECO:0000256" key="1">
    <source>
        <dbReference type="ARBA" id="ARBA00022428"/>
    </source>
</evidence>
<dbReference type="PROSITE" id="PS01183">
    <property type="entry name" value="UBIE_1"/>
    <property type="match status" value="1"/>
</dbReference>
<keyword evidence="5 6" id="KW-0949">S-adenosyl-L-methionine</keyword>
<evidence type="ECO:0000256" key="4">
    <source>
        <dbReference type="ARBA" id="ARBA00022688"/>
    </source>
</evidence>
<dbReference type="PANTHER" id="PTHR43591">
    <property type="entry name" value="METHYLTRANSFERASE"/>
    <property type="match status" value="1"/>
</dbReference>
<dbReference type="AlphaFoldDB" id="A0A8J6YLX3"/>
<dbReference type="Gene3D" id="3.40.50.150">
    <property type="entry name" value="Vaccinia Virus protein VP39"/>
    <property type="match status" value="1"/>
</dbReference>
<evidence type="ECO:0000313" key="7">
    <source>
        <dbReference type="EMBL" id="MBE1236219.1"/>
    </source>
</evidence>
<comment type="caution">
    <text evidence="6">Lacks conserved residue(s) required for the propagation of feature annotation.</text>
</comment>
<keyword evidence="4 6" id="KW-0831">Ubiquinone biosynthesis</keyword>
<dbReference type="GO" id="GO:0043770">
    <property type="term" value="F:demethylmenaquinone methyltransferase activity"/>
    <property type="evidence" value="ECO:0007669"/>
    <property type="project" value="UniProtKB-UniRule"/>
</dbReference>
<comment type="function">
    <text evidence="6">Methyltransferase required for the conversion of demethylmenaquinol (DMKH2) to menaquinol (MKH2) and the conversion of 2-polyprenyl-6-methoxy-1,4-benzoquinol (DDMQH2) to 2-polyprenyl-3-methyl-6-methoxy-1,4-benzoquinol (DMQH2).</text>
</comment>
<dbReference type="NCBIfam" id="TIGR01934">
    <property type="entry name" value="MenG_MenH_UbiE"/>
    <property type="match status" value="1"/>
</dbReference>
<evidence type="ECO:0000256" key="2">
    <source>
        <dbReference type="ARBA" id="ARBA00022603"/>
    </source>
</evidence>
<keyword evidence="8" id="KW-1185">Reference proteome</keyword>
<dbReference type="Proteomes" id="UP000631034">
    <property type="component" value="Unassembled WGS sequence"/>
</dbReference>
<dbReference type="GO" id="GO:0032259">
    <property type="term" value="P:methylation"/>
    <property type="evidence" value="ECO:0007669"/>
    <property type="project" value="UniProtKB-KW"/>
</dbReference>
<dbReference type="Pfam" id="PF01209">
    <property type="entry name" value="Ubie_methyltran"/>
    <property type="match status" value="1"/>
</dbReference>
<comment type="pathway">
    <text evidence="6">Quinol/quinone metabolism; menaquinone biosynthesis; menaquinol from 1,4-dihydroxy-2-naphthoate: step 2/2.</text>
</comment>
<dbReference type="EC" id="2.1.1.163" evidence="6"/>
<keyword evidence="3 6" id="KW-0808">Transferase</keyword>
<dbReference type="GO" id="GO:0009060">
    <property type="term" value="P:aerobic respiration"/>
    <property type="evidence" value="ECO:0007669"/>
    <property type="project" value="UniProtKB-UniRule"/>
</dbReference>
<gene>
    <name evidence="6" type="primary">ubiE</name>
    <name evidence="7" type="ORF">IHV25_00920</name>
</gene>
<sequence>MFDRIARRYDLMNDLMSGGVHRWWKRRLVALAGTPAHPGAKALDLAGGTGDVARLLEARGWDVSVCDPSDGMMDVGRARTRATSRITWVSGVAEELPFPDASVDLVTISFGLRNTTDREAALREAVRVLRPGGRFLCLEFSTPHPLVRGLYDLYSATVIPELARLFSRDPEAYRYLTRSIRVFPDQEGLRLMMLKAGFAEVQVRNLFFGIAALHSGLRPVPGLTKDPVS</sequence>
<feature type="binding site" evidence="6">
    <location>
        <position position="109"/>
    </location>
    <ligand>
        <name>S-adenosyl-L-methionine</name>
        <dbReference type="ChEBI" id="CHEBI:59789"/>
    </ligand>
</feature>
<comment type="pathway">
    <text evidence="6">Cofactor biosynthesis; ubiquinone biosynthesis.</text>
</comment>
<dbReference type="CDD" id="cd02440">
    <property type="entry name" value="AdoMet_MTases"/>
    <property type="match status" value="1"/>
</dbReference>
<dbReference type="GO" id="GO:0009234">
    <property type="term" value="P:menaquinone biosynthetic process"/>
    <property type="evidence" value="ECO:0007669"/>
    <property type="project" value="UniProtKB-UniRule"/>
</dbReference>
<dbReference type="InterPro" id="IPR029063">
    <property type="entry name" value="SAM-dependent_MTases_sf"/>
</dbReference>